<comment type="caution">
    <text evidence="6">The sequence shown here is derived from an EMBL/GenBank/DDBJ whole genome shotgun (WGS) entry which is preliminary data.</text>
</comment>
<evidence type="ECO:0000256" key="1">
    <source>
        <dbReference type="ARBA" id="ARBA00008889"/>
    </source>
</evidence>
<dbReference type="Pfam" id="PF00466">
    <property type="entry name" value="Ribosomal_L10"/>
    <property type="match status" value="1"/>
</dbReference>
<keyword evidence="2 5" id="KW-0689">Ribosomal protein</keyword>
<keyword evidence="5" id="KW-0694">RNA-binding</keyword>
<evidence type="ECO:0000256" key="2">
    <source>
        <dbReference type="ARBA" id="ARBA00022980"/>
    </source>
</evidence>
<gene>
    <name evidence="5 6" type="primary">rplJ</name>
    <name evidence="6" type="ORF">CH330_07980</name>
</gene>
<evidence type="ECO:0000256" key="3">
    <source>
        <dbReference type="ARBA" id="ARBA00023274"/>
    </source>
</evidence>
<name>A0A235BQQ4_UNCW3</name>
<comment type="subunit">
    <text evidence="5">Part of the ribosomal stalk of the 50S ribosomal subunit. The N-terminus interacts with L11 and the large rRNA to form the base of the stalk. The C-terminus forms an elongated spine to which L12 dimers bind in a sequential fashion forming a multimeric L10(L12)X complex.</text>
</comment>
<keyword evidence="3 5" id="KW-0687">Ribonucleoprotein</keyword>
<keyword evidence="5" id="KW-0699">rRNA-binding</keyword>
<dbReference type="HAMAP" id="MF_00362">
    <property type="entry name" value="Ribosomal_uL10"/>
    <property type="match status" value="1"/>
</dbReference>
<dbReference type="Gene3D" id="3.30.70.1730">
    <property type="match status" value="1"/>
</dbReference>
<dbReference type="GO" id="GO:0070180">
    <property type="term" value="F:large ribosomal subunit rRNA binding"/>
    <property type="evidence" value="ECO:0007669"/>
    <property type="project" value="UniProtKB-UniRule"/>
</dbReference>
<dbReference type="GO" id="GO:1990904">
    <property type="term" value="C:ribonucleoprotein complex"/>
    <property type="evidence" value="ECO:0007669"/>
    <property type="project" value="UniProtKB-KW"/>
</dbReference>
<dbReference type="PANTHER" id="PTHR11560">
    <property type="entry name" value="39S RIBOSOMAL PROTEIN L10, MITOCHONDRIAL"/>
    <property type="match status" value="1"/>
</dbReference>
<dbReference type="CDD" id="cd05797">
    <property type="entry name" value="Ribosomal_L10"/>
    <property type="match status" value="1"/>
</dbReference>
<dbReference type="AlphaFoldDB" id="A0A235BQQ4"/>
<dbReference type="GO" id="GO:0006412">
    <property type="term" value="P:translation"/>
    <property type="evidence" value="ECO:0007669"/>
    <property type="project" value="UniProtKB-UniRule"/>
</dbReference>
<dbReference type="Proteomes" id="UP000215559">
    <property type="component" value="Unassembled WGS sequence"/>
</dbReference>
<reference evidence="6 7" key="1">
    <citation type="submission" date="2017-07" db="EMBL/GenBank/DDBJ databases">
        <title>Recovery of genomes from metagenomes via a dereplication, aggregation, and scoring strategy.</title>
        <authorList>
            <person name="Sieber C.M."/>
            <person name="Probst A.J."/>
            <person name="Sharrar A."/>
            <person name="Thomas B.C."/>
            <person name="Hess M."/>
            <person name="Tringe S.G."/>
            <person name="Banfield J.F."/>
        </authorList>
    </citation>
    <scope>NUCLEOTIDE SEQUENCE [LARGE SCALE GENOMIC DNA]</scope>
    <source>
        <strain evidence="6">JGI_Cruoil_03_51_56</strain>
    </source>
</reference>
<organism evidence="6 7">
    <name type="scientific">candidate division WOR-3 bacterium JGI_Cruoil_03_51_56</name>
    <dbReference type="NCBI Taxonomy" id="1973747"/>
    <lineage>
        <taxon>Bacteria</taxon>
        <taxon>Bacteria division WOR-3</taxon>
    </lineage>
</organism>
<dbReference type="NCBIfam" id="NF000955">
    <property type="entry name" value="PRK00099.1-1"/>
    <property type="match status" value="1"/>
</dbReference>
<evidence type="ECO:0000313" key="6">
    <source>
        <dbReference type="EMBL" id="OYD14668.1"/>
    </source>
</evidence>
<evidence type="ECO:0000256" key="4">
    <source>
        <dbReference type="ARBA" id="ARBA00035202"/>
    </source>
</evidence>
<comment type="function">
    <text evidence="5">Forms part of the ribosomal stalk, playing a central role in the interaction of the ribosome with GTP-bound translation factors.</text>
</comment>
<dbReference type="GO" id="GO:0005840">
    <property type="term" value="C:ribosome"/>
    <property type="evidence" value="ECO:0007669"/>
    <property type="project" value="UniProtKB-KW"/>
</dbReference>
<dbReference type="InterPro" id="IPR043141">
    <property type="entry name" value="Ribosomal_uL10-like_sf"/>
</dbReference>
<accession>A0A235BQQ4</accession>
<comment type="similarity">
    <text evidence="1 5">Belongs to the universal ribosomal protein uL10 family.</text>
</comment>
<dbReference type="EMBL" id="NOZP01000144">
    <property type="protein sequence ID" value="OYD14668.1"/>
    <property type="molecule type" value="Genomic_DNA"/>
</dbReference>
<evidence type="ECO:0000313" key="7">
    <source>
        <dbReference type="Proteomes" id="UP000215559"/>
    </source>
</evidence>
<proteinExistence type="inferred from homology"/>
<dbReference type="InterPro" id="IPR047865">
    <property type="entry name" value="Ribosomal_uL10_bac_type"/>
</dbReference>
<dbReference type="SUPFAM" id="SSF160369">
    <property type="entry name" value="Ribosomal protein L10-like"/>
    <property type="match status" value="1"/>
</dbReference>
<dbReference type="InterPro" id="IPR001790">
    <property type="entry name" value="Ribosomal_uL10"/>
</dbReference>
<evidence type="ECO:0000256" key="5">
    <source>
        <dbReference type="HAMAP-Rule" id="MF_00362"/>
    </source>
</evidence>
<dbReference type="InterPro" id="IPR022973">
    <property type="entry name" value="Ribosomal_uL10_bac"/>
</dbReference>
<dbReference type="Gene3D" id="6.10.250.290">
    <property type="match status" value="1"/>
</dbReference>
<protein>
    <recommendedName>
        <fullName evidence="4 5">Large ribosomal subunit protein uL10</fullName>
    </recommendedName>
</protein>
<sequence length="178" mass="19470">MPKEEKAEKVARLKEQVSQASAFYFLDFTKVGANEFNTLRRSLRKAGATIKVVKNRLALRALDQSGFGNEVADFLHGPTSLVLAAQDPIAPARIIKEMAGKLRALKVKGAYVDDAVYPAEQFGFLASLPTKDELRGQVVGTLASPVWELASGLERITSEFVYVLDQLKGRKESMPTGS</sequence>